<sequence>MNTNNGEPTKETKEEVATSPTPINDSTNDAMETKEELETTPSNESTNVTNETKEELASVFQATIPNAHHNSQANMEVFISLLDQFRIDNIKERNRYQEEMKTLQGEMKLMAKQQQDQTEKTEKKHQEEMKTLQGEMKLMAKKYQEEIKTLQGEMKLMAKKHQEEMKTLQDEMKLMAKKYQEEIKTLQGEMKLMAKKQQDQTEKTEKKHQEEIKTLRGEMISLKKDHKGEISNLTEFVKHLEDEVKYLKDLIDKNEKEQQIVTNNWKDLIAEKDKKILHLQCNEPFSKGVCGCKCGVCRQCMGHSSISQ</sequence>
<evidence type="ECO:0000256" key="2">
    <source>
        <dbReference type="SAM" id="MobiDB-lite"/>
    </source>
</evidence>
<dbReference type="RefSeq" id="XP_002674768.1">
    <property type="nucleotide sequence ID" value="XM_002674722.1"/>
</dbReference>
<accession>D2VM96</accession>
<evidence type="ECO:0000256" key="1">
    <source>
        <dbReference type="SAM" id="Coils"/>
    </source>
</evidence>
<dbReference type="GeneID" id="8862643"/>
<feature type="region of interest" description="Disordered" evidence="2">
    <location>
        <begin position="1"/>
        <end position="52"/>
    </location>
</feature>
<feature type="compositionally biased region" description="Polar residues" evidence="2">
    <location>
        <begin position="18"/>
        <end position="30"/>
    </location>
</feature>
<feature type="coiled-coil region" evidence="1">
    <location>
        <begin position="93"/>
        <end position="257"/>
    </location>
</feature>
<feature type="compositionally biased region" description="Polar residues" evidence="2">
    <location>
        <begin position="39"/>
        <end position="50"/>
    </location>
</feature>
<organism evidence="4">
    <name type="scientific">Naegleria gruberi</name>
    <name type="common">Amoeba</name>
    <dbReference type="NCBI Taxonomy" id="5762"/>
    <lineage>
        <taxon>Eukaryota</taxon>
        <taxon>Discoba</taxon>
        <taxon>Heterolobosea</taxon>
        <taxon>Tetramitia</taxon>
        <taxon>Eutetramitia</taxon>
        <taxon>Vahlkampfiidae</taxon>
        <taxon>Naegleria</taxon>
    </lineage>
</organism>
<dbReference type="InParanoid" id="D2VM96"/>
<dbReference type="AlphaFoldDB" id="D2VM96"/>
<reference evidence="3 4" key="1">
    <citation type="journal article" date="2010" name="Cell">
        <title>The genome of Naegleria gruberi illuminates early eukaryotic versatility.</title>
        <authorList>
            <person name="Fritz-Laylin L.K."/>
            <person name="Prochnik S.E."/>
            <person name="Ginger M.L."/>
            <person name="Dacks J.B."/>
            <person name="Carpenter M.L."/>
            <person name="Field M.C."/>
            <person name="Kuo A."/>
            <person name="Paredez A."/>
            <person name="Chapman J."/>
            <person name="Pham J."/>
            <person name="Shu S."/>
            <person name="Neupane R."/>
            <person name="Cipriano M."/>
            <person name="Mancuso J."/>
            <person name="Tu H."/>
            <person name="Salamov A."/>
            <person name="Lindquist E."/>
            <person name="Shapiro H."/>
            <person name="Lucas S."/>
            <person name="Grigoriev I.V."/>
            <person name="Cande W.Z."/>
            <person name="Fulton C."/>
            <person name="Rokhsar D.S."/>
            <person name="Dawson S.C."/>
        </authorList>
    </citation>
    <scope>NUCLEOTIDE SEQUENCE [LARGE SCALE GENOMIC DNA]</scope>
    <source>
        <strain evidence="3 4">NEG-M</strain>
    </source>
</reference>
<protein>
    <submittedName>
        <fullName evidence="3">Predicted protein</fullName>
    </submittedName>
</protein>
<name>D2VM96_NAEGR</name>
<dbReference type="Proteomes" id="UP000006671">
    <property type="component" value="Unassembled WGS sequence"/>
</dbReference>
<proteinExistence type="predicted"/>
<evidence type="ECO:0000313" key="3">
    <source>
        <dbReference type="EMBL" id="EFC42024.1"/>
    </source>
</evidence>
<dbReference type="KEGG" id="ngr:NAEGRDRAFT_70058"/>
<evidence type="ECO:0000313" key="4">
    <source>
        <dbReference type="Proteomes" id="UP000006671"/>
    </source>
</evidence>
<gene>
    <name evidence="3" type="ORF">NAEGRDRAFT_70058</name>
</gene>
<keyword evidence="1" id="KW-0175">Coiled coil</keyword>
<dbReference type="VEuPathDB" id="AmoebaDB:NAEGRDRAFT_70058"/>
<keyword evidence="4" id="KW-1185">Reference proteome</keyword>
<dbReference type="EMBL" id="GG738882">
    <property type="protein sequence ID" value="EFC42024.1"/>
    <property type="molecule type" value="Genomic_DNA"/>
</dbReference>